<dbReference type="AlphaFoldDB" id="A0A9P4X902"/>
<dbReference type="SUPFAM" id="SSF57701">
    <property type="entry name" value="Zn2/Cys6 DNA-binding domain"/>
    <property type="match status" value="1"/>
</dbReference>
<dbReference type="Proteomes" id="UP000801864">
    <property type="component" value="Unassembled WGS sequence"/>
</dbReference>
<name>A0A9P4X902_9HYPO</name>
<protein>
    <recommendedName>
        <fullName evidence="6">Zn(2)-C6 fungal-type domain-containing protein</fullName>
    </recommendedName>
</protein>
<evidence type="ECO:0000259" key="6">
    <source>
        <dbReference type="PROSITE" id="PS50048"/>
    </source>
</evidence>
<evidence type="ECO:0000256" key="1">
    <source>
        <dbReference type="ARBA" id="ARBA00022723"/>
    </source>
</evidence>
<keyword evidence="8" id="KW-1185">Reference proteome</keyword>
<feature type="domain" description="Zn(2)-C6 fungal-type" evidence="6">
    <location>
        <begin position="8"/>
        <end position="37"/>
    </location>
</feature>
<dbReference type="CDD" id="cd00067">
    <property type="entry name" value="GAL4"/>
    <property type="match status" value="1"/>
</dbReference>
<dbReference type="PROSITE" id="PS50048">
    <property type="entry name" value="ZN2_CY6_FUNGAL_2"/>
    <property type="match status" value="1"/>
</dbReference>
<comment type="caution">
    <text evidence="7">The sequence shown here is derived from an EMBL/GenBank/DDBJ whole genome shotgun (WGS) entry which is preliminary data.</text>
</comment>
<evidence type="ECO:0000256" key="2">
    <source>
        <dbReference type="ARBA" id="ARBA00022833"/>
    </source>
</evidence>
<dbReference type="SMART" id="SM00066">
    <property type="entry name" value="GAL4"/>
    <property type="match status" value="1"/>
</dbReference>
<dbReference type="Gene3D" id="4.10.240.10">
    <property type="entry name" value="Zn(2)-C6 fungal-type DNA-binding domain"/>
    <property type="match status" value="1"/>
</dbReference>
<proteinExistence type="predicted"/>
<dbReference type="GO" id="GO:0008270">
    <property type="term" value="F:zinc ion binding"/>
    <property type="evidence" value="ECO:0007669"/>
    <property type="project" value="InterPro"/>
</dbReference>
<dbReference type="InterPro" id="IPR001138">
    <property type="entry name" value="Zn2Cys6_DnaBD"/>
</dbReference>
<dbReference type="EMBL" id="QLNT01000020">
    <property type="protein sequence ID" value="KAF3063155.1"/>
    <property type="molecule type" value="Genomic_DNA"/>
</dbReference>
<organism evidence="7 8">
    <name type="scientific">Trichoderma lentiforme</name>
    <dbReference type="NCBI Taxonomy" id="1567552"/>
    <lineage>
        <taxon>Eukaryota</taxon>
        <taxon>Fungi</taxon>
        <taxon>Dikarya</taxon>
        <taxon>Ascomycota</taxon>
        <taxon>Pezizomycotina</taxon>
        <taxon>Sordariomycetes</taxon>
        <taxon>Hypocreomycetidae</taxon>
        <taxon>Hypocreales</taxon>
        <taxon>Hypocreaceae</taxon>
        <taxon>Trichoderma</taxon>
    </lineage>
</organism>
<dbReference type="PANTHER" id="PTHR47660">
    <property type="entry name" value="TRANSCRIPTION FACTOR WITH C2H2 AND ZN(2)-CYS(6) DNA BINDING DOMAIN (EUROFUNG)-RELATED-RELATED"/>
    <property type="match status" value="1"/>
</dbReference>
<dbReference type="InterPro" id="IPR036864">
    <property type="entry name" value="Zn2-C6_fun-type_DNA-bd_sf"/>
</dbReference>
<evidence type="ECO:0000313" key="7">
    <source>
        <dbReference type="EMBL" id="KAF3063155.1"/>
    </source>
</evidence>
<sequence>MPISRAKSCDHCRVAKTRCSLATPCSRCAKRGLECHYASSRSRTSNPPRWKREFRPILPVATDLATAENITGDGDPHMDYLTSMIKASDAALPATLSTAAEISFPSSTTILEDNPFADIAKLVDTNAETPDLTICHSGTPSLFGLSGTSSLSHAATPESKSLGSSDNGSMYPYYVDPLSTYNPFNFPYPFVTGLGSASSPVLAFIDFNSPELPPEAAFSTSALRKPYLSTRERSFQQGYLTGKMLLSQMIDYTHRMAEGKSLPPFIHPPCFLSQDNECPPDTPHTCLPKILAICRTMTQMFYSRTPETNGFIWDQIYSHLRQMHAEFRNYDKQSLLHAIQAAIIYGLLRSQCTESVGSEDSGWLVLTVEAMARRLFSMSSWAIDIEYIQSSRSGWVFAESMRRTGLLLYLVDLLLHNNAESPSKGKCPEFINFPLPCTRDLWQPISDREWKKRYNEEISSKIEKGRGSLTMGNLFLLRRSLSRGDDIKGTGKDELAKELSEWVERVDDLSMLLWMALTVEGEGQAQIIQGNLVMA</sequence>
<keyword evidence="1" id="KW-0479">Metal-binding</keyword>
<keyword evidence="5" id="KW-0539">Nucleus</keyword>
<dbReference type="PANTHER" id="PTHR47660:SF3">
    <property type="entry name" value="FINGER DOMAIN PROTEIN, PUTATIVE (AFU_ORTHOLOGUE AFUA_4G03310)-RELATED"/>
    <property type="match status" value="1"/>
</dbReference>
<evidence type="ECO:0000256" key="4">
    <source>
        <dbReference type="ARBA" id="ARBA00023163"/>
    </source>
</evidence>
<dbReference type="Pfam" id="PF00172">
    <property type="entry name" value="Zn_clus"/>
    <property type="match status" value="1"/>
</dbReference>
<gene>
    <name evidence="7" type="ORF">CFAM422_010523</name>
</gene>
<evidence type="ECO:0000256" key="5">
    <source>
        <dbReference type="ARBA" id="ARBA00023242"/>
    </source>
</evidence>
<dbReference type="GO" id="GO:0000981">
    <property type="term" value="F:DNA-binding transcription factor activity, RNA polymerase II-specific"/>
    <property type="evidence" value="ECO:0007669"/>
    <property type="project" value="InterPro"/>
</dbReference>
<evidence type="ECO:0000313" key="8">
    <source>
        <dbReference type="Proteomes" id="UP000801864"/>
    </source>
</evidence>
<evidence type="ECO:0000256" key="3">
    <source>
        <dbReference type="ARBA" id="ARBA00023015"/>
    </source>
</evidence>
<keyword evidence="3" id="KW-0805">Transcription regulation</keyword>
<keyword evidence="4" id="KW-0804">Transcription</keyword>
<reference evidence="7 8" key="1">
    <citation type="submission" date="2018-06" db="EMBL/GenBank/DDBJ databases">
        <title>Genome analysis of cellulolytic fungus Trichoderma lentiforme CFAM-422.</title>
        <authorList>
            <person name="Steindorff A.S."/>
            <person name="Formighieri E.F."/>
            <person name="Midorikawa G.E.O."/>
            <person name="Tamietti M.S."/>
            <person name="Ramos E.Z."/>
            <person name="Silva A.S."/>
            <person name="Bon E.P.S."/>
            <person name="Mendes T.D."/>
            <person name="Damaso M.C.T."/>
            <person name="Favaro L.C.L."/>
        </authorList>
    </citation>
    <scope>NUCLEOTIDE SEQUENCE [LARGE SCALE GENOMIC DNA]</scope>
    <source>
        <strain evidence="7 8">CFAM-422</strain>
    </source>
</reference>
<keyword evidence="2" id="KW-0862">Zinc</keyword>
<dbReference type="PROSITE" id="PS00463">
    <property type="entry name" value="ZN2_CY6_FUNGAL_1"/>
    <property type="match status" value="1"/>
</dbReference>
<accession>A0A9P4X902</accession>